<dbReference type="EMBL" id="PGCK01000004">
    <property type="protein sequence ID" value="MCD1294587.1"/>
    <property type="molecule type" value="Genomic_DNA"/>
</dbReference>
<feature type="binding site" evidence="9">
    <location>
        <position position="208"/>
    </location>
    <ligand>
        <name>Zn(2+)</name>
        <dbReference type="ChEBI" id="CHEBI:29105"/>
        <label>2</label>
        <note>catalytic</note>
    </ligand>
</feature>
<feature type="binding site" evidence="9">
    <location>
        <position position="138"/>
    </location>
    <ligand>
        <name>Zn(2+)</name>
        <dbReference type="ChEBI" id="CHEBI:29105"/>
        <label>1</label>
        <note>catalytic</note>
    </ligand>
</feature>
<name>A0AAP2REA9_9EURY</name>
<comment type="cofactor">
    <cofactor evidence="9">
        <name>Zn(2+)</name>
        <dbReference type="ChEBI" id="CHEBI:29105"/>
    </cofactor>
    <text evidence="9">Binds 2 Zn(2+) ions.</text>
</comment>
<comment type="caution">
    <text evidence="11">The sequence shown here is derived from an EMBL/GenBank/DDBJ whole genome shotgun (WGS) entry which is preliminary data.</text>
</comment>
<comment type="function">
    <text evidence="9">Zinc phosphodiesterase, which displays some tRNA 3'-processing endonuclease activity. Probably involved in tRNA maturation, by removing a 3'-trailer from precursor tRNA.</text>
</comment>
<comment type="similarity">
    <text evidence="9">Belongs to the RNase Z family.</text>
</comment>
<evidence type="ECO:0000256" key="9">
    <source>
        <dbReference type="HAMAP-Rule" id="MF_01818"/>
    </source>
</evidence>
<feature type="active site" description="Proton acceptor" evidence="9">
    <location>
        <position position="65"/>
    </location>
</feature>
<dbReference type="CDD" id="cd07717">
    <property type="entry name" value="RNaseZ_ZiPD-like_MBL-fold"/>
    <property type="match status" value="1"/>
</dbReference>
<dbReference type="FunFam" id="3.60.15.10:FF:000002">
    <property type="entry name" value="Ribonuclease Z"/>
    <property type="match status" value="1"/>
</dbReference>
<comment type="subunit">
    <text evidence="2 9">Homodimer.</text>
</comment>
<dbReference type="NCBIfam" id="NF000801">
    <property type="entry name" value="PRK00055.1-3"/>
    <property type="match status" value="1"/>
</dbReference>
<keyword evidence="6 9" id="KW-0255">Endonuclease</keyword>
<evidence type="ECO:0000256" key="7">
    <source>
        <dbReference type="ARBA" id="ARBA00022801"/>
    </source>
</evidence>
<evidence type="ECO:0000313" key="11">
    <source>
        <dbReference type="EMBL" id="MCD1294587.1"/>
    </source>
</evidence>
<dbReference type="PANTHER" id="PTHR46018:SF2">
    <property type="entry name" value="ZINC PHOSPHODIESTERASE ELAC PROTEIN 1"/>
    <property type="match status" value="1"/>
</dbReference>
<feature type="binding site" evidence="9">
    <location>
        <position position="208"/>
    </location>
    <ligand>
        <name>Zn(2+)</name>
        <dbReference type="ChEBI" id="CHEBI:29105"/>
        <label>1</label>
        <note>catalytic</note>
    </ligand>
</feature>
<dbReference type="HAMAP" id="MF_01818">
    <property type="entry name" value="RNase_Z_BN"/>
    <property type="match status" value="1"/>
</dbReference>
<evidence type="ECO:0000256" key="4">
    <source>
        <dbReference type="ARBA" id="ARBA00022722"/>
    </source>
</evidence>
<evidence type="ECO:0000256" key="2">
    <source>
        <dbReference type="ARBA" id="ARBA00011738"/>
    </source>
</evidence>
<keyword evidence="12" id="KW-1185">Reference proteome</keyword>
<evidence type="ECO:0000256" key="6">
    <source>
        <dbReference type="ARBA" id="ARBA00022759"/>
    </source>
</evidence>
<dbReference type="Gene3D" id="3.60.15.10">
    <property type="entry name" value="Ribonuclease Z/Hydroxyacylglutathione hydrolase-like"/>
    <property type="match status" value="1"/>
</dbReference>
<dbReference type="RefSeq" id="WP_230741420.1">
    <property type="nucleotide sequence ID" value="NZ_PGCK01000004.1"/>
</dbReference>
<keyword evidence="5 9" id="KW-0479">Metal-binding</keyword>
<dbReference type="InterPro" id="IPR036866">
    <property type="entry name" value="RibonucZ/Hydroxyglut_hydro"/>
</dbReference>
<dbReference type="EC" id="3.1.26.11" evidence="9"/>
<dbReference type="Pfam" id="PF23023">
    <property type="entry name" value="Anti-Pycsar_Apyc1"/>
    <property type="match status" value="1"/>
</dbReference>
<organism evidence="11 12">
    <name type="scientific">Methanooceanicella nereidis</name>
    <dbReference type="NCBI Taxonomy" id="2052831"/>
    <lineage>
        <taxon>Archaea</taxon>
        <taxon>Methanobacteriati</taxon>
        <taxon>Methanobacteriota</taxon>
        <taxon>Stenosarchaea group</taxon>
        <taxon>Methanomicrobia</taxon>
        <taxon>Methanocellales</taxon>
        <taxon>Methanocellaceae</taxon>
        <taxon>Methanooceanicella</taxon>
    </lineage>
</organism>
<evidence type="ECO:0000313" key="12">
    <source>
        <dbReference type="Proteomes" id="UP001320159"/>
    </source>
</evidence>
<evidence type="ECO:0000256" key="8">
    <source>
        <dbReference type="ARBA" id="ARBA00022833"/>
    </source>
</evidence>
<dbReference type="InterPro" id="IPR013471">
    <property type="entry name" value="RNase_Z/BN"/>
</dbReference>
<dbReference type="GO" id="GO:0008270">
    <property type="term" value="F:zinc ion binding"/>
    <property type="evidence" value="ECO:0007669"/>
    <property type="project" value="UniProtKB-UniRule"/>
</dbReference>
<evidence type="ECO:0000259" key="10">
    <source>
        <dbReference type="SMART" id="SM00849"/>
    </source>
</evidence>
<gene>
    <name evidence="9" type="primary">rnz</name>
    <name evidence="11" type="ORF">CUJ83_06170</name>
</gene>
<keyword evidence="8 9" id="KW-0862">Zinc</keyword>
<keyword evidence="3 9" id="KW-0819">tRNA processing</keyword>
<dbReference type="GO" id="GO:0042802">
    <property type="term" value="F:identical protein binding"/>
    <property type="evidence" value="ECO:0007669"/>
    <property type="project" value="UniProtKB-ARBA"/>
</dbReference>
<evidence type="ECO:0000256" key="1">
    <source>
        <dbReference type="ARBA" id="ARBA00000402"/>
    </source>
</evidence>
<dbReference type="SMART" id="SM00849">
    <property type="entry name" value="Lactamase_B"/>
    <property type="match status" value="1"/>
</dbReference>
<dbReference type="GO" id="GO:0042781">
    <property type="term" value="F:3'-tRNA processing endoribonuclease activity"/>
    <property type="evidence" value="ECO:0007669"/>
    <property type="project" value="UniProtKB-UniRule"/>
</dbReference>
<feature type="domain" description="Metallo-beta-lactamase" evidence="10">
    <location>
        <begin position="19"/>
        <end position="246"/>
    </location>
</feature>
<evidence type="ECO:0000256" key="5">
    <source>
        <dbReference type="ARBA" id="ARBA00022723"/>
    </source>
</evidence>
<comment type="catalytic activity">
    <reaction evidence="1 9">
        <text>Endonucleolytic cleavage of RNA, removing extra 3' nucleotides from tRNA precursor, generating 3' termini of tRNAs. A 3'-hydroxy group is left at the tRNA terminus and a 5'-phosphoryl group is left at the trailer molecule.</text>
        <dbReference type="EC" id="3.1.26.11"/>
    </reaction>
</comment>
<sequence>MLKIIFLGTAGAVPTPKRGMPSIMILRNGERMLFDCGEGTQRQMMCARCGFMDISSIFITHFHADHTLGIPGLIQTMNFQGRTEPLHVYGPAFVDEYFEALNILGYLKTSFDIITHELKHGDVIEKSGYRIEAFRTFHSVPGLGYALRENSRPGRFNKQKALELGVPEGPMFSKLHRGEPVIINGKEIKSSDVVGEPRPGRLIVYTGDTVPSDAFLPYLKNADIWISESTFSDDMIDKAEETLHSSAGGVARLARAANVENLILTHISSRYSQDTTQLVEDAKKHFENVIVADDLMEIDVPMKE</sequence>
<dbReference type="InterPro" id="IPR001279">
    <property type="entry name" value="Metallo-B-lactamas"/>
</dbReference>
<dbReference type="Proteomes" id="UP001320159">
    <property type="component" value="Unassembled WGS sequence"/>
</dbReference>
<feature type="binding site" evidence="9">
    <location>
        <position position="266"/>
    </location>
    <ligand>
        <name>Zn(2+)</name>
        <dbReference type="ChEBI" id="CHEBI:29105"/>
        <label>2</label>
        <note>catalytic</note>
    </ligand>
</feature>
<keyword evidence="4 9" id="KW-0540">Nuclease</keyword>
<evidence type="ECO:0000256" key="3">
    <source>
        <dbReference type="ARBA" id="ARBA00022694"/>
    </source>
</evidence>
<dbReference type="NCBIfam" id="TIGR02651">
    <property type="entry name" value="RNase_Z"/>
    <property type="match status" value="1"/>
</dbReference>
<feature type="binding site" evidence="9">
    <location>
        <position position="65"/>
    </location>
    <ligand>
        <name>Zn(2+)</name>
        <dbReference type="ChEBI" id="CHEBI:29105"/>
        <label>2</label>
        <note>catalytic</note>
    </ligand>
</feature>
<accession>A0AAP2REA9</accession>
<feature type="binding site" evidence="9">
    <location>
        <position position="61"/>
    </location>
    <ligand>
        <name>Zn(2+)</name>
        <dbReference type="ChEBI" id="CHEBI:29105"/>
        <label>1</label>
        <note>catalytic</note>
    </ligand>
</feature>
<protein>
    <recommendedName>
        <fullName evidence="9">Ribonuclease Z</fullName>
        <shortName evidence="9">RNase Z</shortName>
        <ecNumber evidence="9">3.1.26.11</ecNumber>
    </recommendedName>
    <alternativeName>
        <fullName evidence="9">tRNA 3 endonuclease</fullName>
    </alternativeName>
    <alternativeName>
        <fullName evidence="9">tRNase Z</fullName>
    </alternativeName>
</protein>
<feature type="binding site" evidence="9">
    <location>
        <position position="66"/>
    </location>
    <ligand>
        <name>Zn(2+)</name>
        <dbReference type="ChEBI" id="CHEBI:29105"/>
        <label>2</label>
        <note>catalytic</note>
    </ligand>
</feature>
<feature type="binding site" evidence="9">
    <location>
        <position position="63"/>
    </location>
    <ligand>
        <name>Zn(2+)</name>
        <dbReference type="ChEBI" id="CHEBI:29105"/>
        <label>1</label>
        <note>catalytic</note>
    </ligand>
</feature>
<dbReference type="SUPFAM" id="SSF56281">
    <property type="entry name" value="Metallo-hydrolase/oxidoreductase"/>
    <property type="match status" value="1"/>
</dbReference>
<proteinExistence type="inferred from homology"/>
<reference evidence="11 12" key="1">
    <citation type="submission" date="2017-11" db="EMBL/GenBank/DDBJ databases">
        <title>Isolation and Characterization of Family Methanocellaceae Species from Potential Methane Hydrate Area Offshore Southwestern Taiwan.</title>
        <authorList>
            <person name="Zhang W.-L."/>
            <person name="Chen W.-C."/>
            <person name="Lai M.-C."/>
            <person name="Chen S.-C."/>
        </authorList>
    </citation>
    <scope>NUCLEOTIDE SEQUENCE [LARGE SCALE GENOMIC DNA]</scope>
    <source>
        <strain evidence="11 12">CWC-04</strain>
    </source>
</reference>
<dbReference type="PANTHER" id="PTHR46018">
    <property type="entry name" value="ZINC PHOSPHODIESTERASE ELAC PROTEIN 1"/>
    <property type="match status" value="1"/>
</dbReference>
<dbReference type="AlphaFoldDB" id="A0AAP2REA9"/>
<keyword evidence="7 9" id="KW-0378">Hydrolase</keyword>